<evidence type="ECO:0000313" key="2">
    <source>
        <dbReference type="EMBL" id="KAJ1101185.1"/>
    </source>
</evidence>
<name>A0AAV7MEG0_PLEWA</name>
<dbReference type="EMBL" id="JANPWB010000014">
    <property type="protein sequence ID" value="KAJ1101185.1"/>
    <property type="molecule type" value="Genomic_DNA"/>
</dbReference>
<keyword evidence="3" id="KW-1185">Reference proteome</keyword>
<organism evidence="2 3">
    <name type="scientific">Pleurodeles waltl</name>
    <name type="common">Iberian ribbed newt</name>
    <dbReference type="NCBI Taxonomy" id="8319"/>
    <lineage>
        <taxon>Eukaryota</taxon>
        <taxon>Metazoa</taxon>
        <taxon>Chordata</taxon>
        <taxon>Craniata</taxon>
        <taxon>Vertebrata</taxon>
        <taxon>Euteleostomi</taxon>
        <taxon>Amphibia</taxon>
        <taxon>Batrachia</taxon>
        <taxon>Caudata</taxon>
        <taxon>Salamandroidea</taxon>
        <taxon>Salamandridae</taxon>
        <taxon>Pleurodelinae</taxon>
        <taxon>Pleurodeles</taxon>
    </lineage>
</organism>
<sequence>MLVGSVLPLRQRSIGREGGGRRRPGRLPAPGAADEPLSRRRLYDYRVICFVCDRGQINFDEITFLSNVSFVFAIC</sequence>
<accession>A0AAV7MEG0</accession>
<reference evidence="2" key="1">
    <citation type="journal article" date="2022" name="bioRxiv">
        <title>Sequencing and chromosome-scale assembly of the giantPleurodeles waltlgenome.</title>
        <authorList>
            <person name="Brown T."/>
            <person name="Elewa A."/>
            <person name="Iarovenko S."/>
            <person name="Subramanian E."/>
            <person name="Araus A.J."/>
            <person name="Petzold A."/>
            <person name="Susuki M."/>
            <person name="Suzuki K.-i.T."/>
            <person name="Hayashi T."/>
            <person name="Toyoda A."/>
            <person name="Oliveira C."/>
            <person name="Osipova E."/>
            <person name="Leigh N.D."/>
            <person name="Simon A."/>
            <person name="Yun M.H."/>
        </authorList>
    </citation>
    <scope>NUCLEOTIDE SEQUENCE</scope>
    <source>
        <strain evidence="2">20211129_DDA</strain>
        <tissue evidence="2">Liver</tissue>
    </source>
</reference>
<evidence type="ECO:0000313" key="3">
    <source>
        <dbReference type="Proteomes" id="UP001066276"/>
    </source>
</evidence>
<gene>
    <name evidence="2" type="ORF">NDU88_006257</name>
</gene>
<feature type="region of interest" description="Disordered" evidence="1">
    <location>
        <begin position="1"/>
        <end position="34"/>
    </location>
</feature>
<dbReference type="Proteomes" id="UP001066276">
    <property type="component" value="Chromosome 10"/>
</dbReference>
<evidence type="ECO:0000256" key="1">
    <source>
        <dbReference type="SAM" id="MobiDB-lite"/>
    </source>
</evidence>
<comment type="caution">
    <text evidence="2">The sequence shown here is derived from an EMBL/GenBank/DDBJ whole genome shotgun (WGS) entry which is preliminary data.</text>
</comment>
<dbReference type="AlphaFoldDB" id="A0AAV7MEG0"/>
<protein>
    <submittedName>
        <fullName evidence="2">Uncharacterized protein</fullName>
    </submittedName>
</protein>
<proteinExistence type="predicted"/>